<evidence type="ECO:0000256" key="7">
    <source>
        <dbReference type="ARBA" id="ARBA00022989"/>
    </source>
</evidence>
<evidence type="ECO:0000313" key="16">
    <source>
        <dbReference type="EMBL" id="CCO17260.1"/>
    </source>
</evidence>
<dbReference type="PANTHER" id="PTHR23063">
    <property type="entry name" value="PHOSPHOLIPID ACYLTRANSFERASE"/>
    <property type="match status" value="1"/>
</dbReference>
<dbReference type="SMART" id="SM00563">
    <property type="entry name" value="PlsC"/>
    <property type="match status" value="1"/>
</dbReference>
<accession>K8EXQ4</accession>
<dbReference type="STRING" id="41875.K8EXQ4"/>
<keyword evidence="7 14" id="KW-1133">Transmembrane helix</keyword>
<evidence type="ECO:0000256" key="6">
    <source>
        <dbReference type="ARBA" id="ARBA00022692"/>
    </source>
</evidence>
<evidence type="ECO:0000313" key="17">
    <source>
        <dbReference type="Proteomes" id="UP000198341"/>
    </source>
</evidence>
<dbReference type="EMBL" id="FO082273">
    <property type="protein sequence ID" value="CCO17260.1"/>
    <property type="molecule type" value="Genomic_DNA"/>
</dbReference>
<keyword evidence="10" id="KW-0594">Phospholipid biosynthesis</keyword>
<dbReference type="AlphaFoldDB" id="K8EXQ4"/>
<keyword evidence="4" id="KW-0444">Lipid biosynthesis</keyword>
<dbReference type="PANTHER" id="PTHR23063:SF2">
    <property type="entry name" value="GLYCEROL-3-PHOSPHATE ACYLTRANSFERASE 4, ISOFORM D-RELATED"/>
    <property type="match status" value="1"/>
</dbReference>
<dbReference type="CDD" id="cd07991">
    <property type="entry name" value="LPLAT_LPCAT1-like"/>
    <property type="match status" value="1"/>
</dbReference>
<keyword evidence="11" id="KW-1208">Phospholipid metabolism</keyword>
<keyword evidence="17" id="KW-1185">Reference proteome</keyword>
<dbReference type="RefSeq" id="XP_007512660.1">
    <property type="nucleotide sequence ID" value="XM_007512598.1"/>
</dbReference>
<feature type="transmembrane region" description="Helical" evidence="14">
    <location>
        <begin position="173"/>
        <end position="191"/>
    </location>
</feature>
<dbReference type="GO" id="GO:0004366">
    <property type="term" value="F:glycerol-3-phosphate O-acyltransferase activity"/>
    <property type="evidence" value="ECO:0007669"/>
    <property type="project" value="TreeGrafter"/>
</dbReference>
<evidence type="ECO:0000259" key="15">
    <source>
        <dbReference type="SMART" id="SM00563"/>
    </source>
</evidence>
<keyword evidence="6 14" id="KW-0812">Transmembrane</keyword>
<dbReference type="GeneID" id="19015029"/>
<name>K8EXQ4_9CHLO</name>
<dbReference type="GO" id="GO:0019432">
    <property type="term" value="P:triglyceride biosynthetic process"/>
    <property type="evidence" value="ECO:0007669"/>
    <property type="project" value="TreeGrafter"/>
</dbReference>
<feature type="transmembrane region" description="Helical" evidence="14">
    <location>
        <begin position="197"/>
        <end position="218"/>
    </location>
</feature>
<protein>
    <recommendedName>
        <fullName evidence="15">Phospholipid/glycerol acyltransferase domain-containing protein</fullName>
    </recommendedName>
</protein>
<sequence length="486" mass="55783">MKSAMSLSSSKKKKNNSSIATPSTDSSVENNNNVNDDDRNLAPTKTSSIMNTQKNVPRVQSSDAFFLGKGDFLKVGEEPFQPDPDDPSIRPFRSGFELDKKSFEQKDVEFLDSPNEQRRPKTPEQLISLQKQKSSILPALLNCSGVVQDACNAIVDDSFNRCFQMKDQRPWNFNFYLYPLWVVGFIIRHCILLPLRFTWLVLSLVLFFLLFFIVHYTLPEKRAQVVKRKLLEYLAAAFVMSWTGVIKYHGPKPTRRGGCVYVSNHTSMIDYHVVAQVSLFACIMQKHPGWVGFIQNTALKAVDCITFNRTDIKDKQAVSRRLKEHVRDPTKLPLLIFPEGTCVNNEHCVMFKRGAFDLGVPVCPIAIKYDKTFVDAFWNSRKQSFTAHLIKLMSSWSVVADVWFMEPQTIGENETSIEFAERVRAMIAKKAGLKMVAWDGMLKYYRPHPRERTARQKIFGERFQTILSTLGFYHHSHSSREMSYSE</sequence>
<feature type="compositionally biased region" description="Polar residues" evidence="13">
    <location>
        <begin position="19"/>
        <end position="29"/>
    </location>
</feature>
<evidence type="ECO:0000256" key="14">
    <source>
        <dbReference type="SAM" id="Phobius"/>
    </source>
</evidence>
<evidence type="ECO:0000256" key="5">
    <source>
        <dbReference type="ARBA" id="ARBA00022679"/>
    </source>
</evidence>
<evidence type="ECO:0000256" key="9">
    <source>
        <dbReference type="ARBA" id="ARBA00023136"/>
    </source>
</evidence>
<dbReference type="eggNOG" id="KOG2898">
    <property type="taxonomic scope" value="Eukaryota"/>
</dbReference>
<evidence type="ECO:0000256" key="8">
    <source>
        <dbReference type="ARBA" id="ARBA00023098"/>
    </source>
</evidence>
<evidence type="ECO:0000256" key="13">
    <source>
        <dbReference type="SAM" id="MobiDB-lite"/>
    </source>
</evidence>
<feature type="domain" description="Phospholipid/glycerol acyltransferase" evidence="15">
    <location>
        <begin position="259"/>
        <end position="370"/>
    </location>
</feature>
<feature type="compositionally biased region" description="Polar residues" evidence="13">
    <location>
        <begin position="43"/>
        <end position="56"/>
    </location>
</feature>
<evidence type="ECO:0000256" key="4">
    <source>
        <dbReference type="ARBA" id="ARBA00022516"/>
    </source>
</evidence>
<keyword evidence="8" id="KW-0443">Lipid metabolism</keyword>
<evidence type="ECO:0000256" key="12">
    <source>
        <dbReference type="ARBA" id="ARBA00023315"/>
    </source>
</evidence>
<dbReference type="InterPro" id="IPR045252">
    <property type="entry name" value="LPCAT1-like"/>
</dbReference>
<evidence type="ECO:0000256" key="10">
    <source>
        <dbReference type="ARBA" id="ARBA00023209"/>
    </source>
</evidence>
<dbReference type="GO" id="GO:0008654">
    <property type="term" value="P:phospholipid biosynthetic process"/>
    <property type="evidence" value="ECO:0007669"/>
    <property type="project" value="UniProtKB-KW"/>
</dbReference>
<feature type="region of interest" description="Disordered" evidence="13">
    <location>
        <begin position="1"/>
        <end position="56"/>
    </location>
</feature>
<evidence type="ECO:0000256" key="11">
    <source>
        <dbReference type="ARBA" id="ARBA00023264"/>
    </source>
</evidence>
<reference evidence="16" key="1">
    <citation type="submission" date="2011-10" db="EMBL/GenBank/DDBJ databases">
        <authorList>
            <person name="Genoscope - CEA"/>
        </authorList>
    </citation>
    <scope>NUCLEOTIDE SEQUENCE [LARGE SCALE GENOMIC DNA]</scope>
    <source>
        <strain evidence="16">RCC 1105</strain>
    </source>
</reference>
<dbReference type="Proteomes" id="UP000198341">
    <property type="component" value="Chromosome 6"/>
</dbReference>
<dbReference type="InterPro" id="IPR002123">
    <property type="entry name" value="Plipid/glycerol_acylTrfase"/>
</dbReference>
<keyword evidence="9 14" id="KW-0472">Membrane</keyword>
<proteinExistence type="inferred from homology"/>
<organism evidence="16 17">
    <name type="scientific">Bathycoccus prasinos</name>
    <dbReference type="NCBI Taxonomy" id="41875"/>
    <lineage>
        <taxon>Eukaryota</taxon>
        <taxon>Viridiplantae</taxon>
        <taxon>Chlorophyta</taxon>
        <taxon>Mamiellophyceae</taxon>
        <taxon>Mamiellales</taxon>
        <taxon>Bathycoccaceae</taxon>
        <taxon>Bathycoccus</taxon>
    </lineage>
</organism>
<dbReference type="OrthoDB" id="10051137at2759"/>
<evidence type="ECO:0000256" key="3">
    <source>
        <dbReference type="ARBA" id="ARBA00008655"/>
    </source>
</evidence>
<evidence type="ECO:0000256" key="1">
    <source>
        <dbReference type="ARBA" id="ARBA00004370"/>
    </source>
</evidence>
<dbReference type="SUPFAM" id="SSF69593">
    <property type="entry name" value="Glycerol-3-phosphate (1)-acyltransferase"/>
    <property type="match status" value="1"/>
</dbReference>
<keyword evidence="12" id="KW-0012">Acyltransferase</keyword>
<keyword evidence="5" id="KW-0808">Transferase</keyword>
<dbReference type="GO" id="GO:0016020">
    <property type="term" value="C:membrane"/>
    <property type="evidence" value="ECO:0007669"/>
    <property type="project" value="UniProtKB-SubCell"/>
</dbReference>
<dbReference type="Pfam" id="PF01553">
    <property type="entry name" value="Acyltransferase"/>
    <property type="match status" value="1"/>
</dbReference>
<comment type="similarity">
    <text evidence="3">Belongs to the 1-acyl-sn-glycerol-3-phosphate acyltransferase family.</text>
</comment>
<dbReference type="KEGG" id="bpg:Bathy06g00490"/>
<comment type="pathway">
    <text evidence="2">Lipid metabolism.</text>
</comment>
<comment type="subcellular location">
    <subcellularLocation>
        <location evidence="1">Membrane</location>
    </subcellularLocation>
</comment>
<gene>
    <name evidence="16" type="ORF">Bathy06g00490</name>
</gene>
<dbReference type="GO" id="GO:0005783">
    <property type="term" value="C:endoplasmic reticulum"/>
    <property type="evidence" value="ECO:0007669"/>
    <property type="project" value="TreeGrafter"/>
</dbReference>
<evidence type="ECO:0000256" key="2">
    <source>
        <dbReference type="ARBA" id="ARBA00005189"/>
    </source>
</evidence>